<dbReference type="GeneTree" id="ENSGT00940000155245"/>
<evidence type="ECO:0000256" key="10">
    <source>
        <dbReference type="SAM" id="MobiDB-lite"/>
    </source>
</evidence>
<keyword evidence="2 11" id="KW-0812">Transmembrane</keyword>
<keyword evidence="4" id="KW-0677">Repeat</keyword>
<dbReference type="Pfam" id="PF00028">
    <property type="entry name" value="Cadherin"/>
    <property type="match status" value="5"/>
</dbReference>
<dbReference type="PANTHER" id="PTHR24026">
    <property type="entry name" value="FAT ATYPICAL CADHERIN-RELATED"/>
    <property type="match status" value="1"/>
</dbReference>
<evidence type="ECO:0000256" key="6">
    <source>
        <dbReference type="ARBA" id="ARBA00022989"/>
    </source>
</evidence>
<dbReference type="Proteomes" id="UP000007303">
    <property type="component" value="Unassembled WGS sequence"/>
</dbReference>
<dbReference type="InterPro" id="IPR056989">
    <property type="entry name" value="PCDH15_12th_dom"/>
</dbReference>
<keyword evidence="14" id="KW-1185">Reference proteome</keyword>
<dbReference type="Gene3D" id="2.60.40.60">
    <property type="entry name" value="Cadherins"/>
    <property type="match status" value="7"/>
</dbReference>
<dbReference type="Pfam" id="PF23206">
    <property type="entry name" value="PCDH15_12th"/>
    <property type="match status" value="1"/>
</dbReference>
<dbReference type="GO" id="GO:0007156">
    <property type="term" value="P:homophilic cell adhesion via plasma membrane adhesion molecules"/>
    <property type="evidence" value="ECO:0007669"/>
    <property type="project" value="InterPro"/>
</dbReference>
<dbReference type="InParanoid" id="H3D6E7"/>
<dbReference type="PROSITE" id="PS00232">
    <property type="entry name" value="CADHERIN_1"/>
    <property type="match status" value="3"/>
</dbReference>
<dbReference type="SMART" id="SM00112">
    <property type="entry name" value="CA"/>
    <property type="match status" value="6"/>
</dbReference>
<dbReference type="GO" id="GO:0005886">
    <property type="term" value="C:plasma membrane"/>
    <property type="evidence" value="ECO:0007669"/>
    <property type="project" value="UniProtKB-SubCell"/>
</dbReference>
<comment type="subcellular location">
    <subcellularLocation>
        <location evidence="1">Membrane</location>
    </subcellularLocation>
</comment>
<evidence type="ECO:0000313" key="13">
    <source>
        <dbReference type="Ensembl" id="ENSTNIP00000016087.1"/>
    </source>
</evidence>
<feature type="domain" description="Cadherin" evidence="12">
    <location>
        <begin position="160"/>
        <end position="266"/>
    </location>
</feature>
<evidence type="ECO:0000256" key="5">
    <source>
        <dbReference type="ARBA" id="ARBA00022837"/>
    </source>
</evidence>
<feature type="transmembrane region" description="Helical" evidence="11">
    <location>
        <begin position="829"/>
        <end position="852"/>
    </location>
</feature>
<feature type="domain" description="Cadherin" evidence="12">
    <location>
        <begin position="371"/>
        <end position="480"/>
    </location>
</feature>
<evidence type="ECO:0000256" key="11">
    <source>
        <dbReference type="SAM" id="Phobius"/>
    </source>
</evidence>
<dbReference type="OMA" id="QIVNIRY"/>
<evidence type="ECO:0000256" key="8">
    <source>
        <dbReference type="ARBA" id="ARBA00023180"/>
    </source>
</evidence>
<dbReference type="HOGENOM" id="CLU_275423_0_0_1"/>
<keyword evidence="8" id="KW-0325">Glycoprotein</keyword>
<dbReference type="InterPro" id="IPR015919">
    <property type="entry name" value="Cadherin-like_sf"/>
</dbReference>
<dbReference type="InterPro" id="IPR002126">
    <property type="entry name" value="Cadherin-like_dom"/>
</dbReference>
<evidence type="ECO:0000256" key="4">
    <source>
        <dbReference type="ARBA" id="ARBA00022737"/>
    </source>
</evidence>
<evidence type="ECO:0000256" key="2">
    <source>
        <dbReference type="ARBA" id="ARBA00022692"/>
    </source>
</evidence>
<keyword evidence="7 11" id="KW-0472">Membrane</keyword>
<keyword evidence="5 9" id="KW-0106">Calcium</keyword>
<reference evidence="13" key="3">
    <citation type="submission" date="2025-09" db="UniProtKB">
        <authorList>
            <consortium name="Ensembl"/>
        </authorList>
    </citation>
    <scope>IDENTIFICATION</scope>
</reference>
<feature type="region of interest" description="Disordered" evidence="10">
    <location>
        <begin position="1084"/>
        <end position="1121"/>
    </location>
</feature>
<dbReference type="GO" id="GO:0005509">
    <property type="term" value="F:calcium ion binding"/>
    <property type="evidence" value="ECO:0007669"/>
    <property type="project" value="UniProtKB-UniRule"/>
</dbReference>
<dbReference type="SUPFAM" id="SSF49313">
    <property type="entry name" value="Cadherin-like"/>
    <property type="match status" value="6"/>
</dbReference>
<evidence type="ECO:0000313" key="14">
    <source>
        <dbReference type="Proteomes" id="UP000007303"/>
    </source>
</evidence>
<keyword evidence="6 11" id="KW-1133">Transmembrane helix</keyword>
<evidence type="ECO:0000256" key="1">
    <source>
        <dbReference type="ARBA" id="ARBA00004370"/>
    </source>
</evidence>
<dbReference type="FunFam" id="2.60.40.60:FF:000092">
    <property type="entry name" value="Protocadherin 8"/>
    <property type="match status" value="1"/>
</dbReference>
<dbReference type="PANTHER" id="PTHR24026:SF126">
    <property type="entry name" value="PROTOCADHERIN FAT 4"/>
    <property type="match status" value="1"/>
</dbReference>
<reference evidence="13" key="2">
    <citation type="submission" date="2025-08" db="UniProtKB">
        <authorList>
            <consortium name="Ensembl"/>
        </authorList>
    </citation>
    <scope>IDENTIFICATION</scope>
</reference>
<dbReference type="PROSITE" id="PS50268">
    <property type="entry name" value="CADHERIN_2"/>
    <property type="match status" value="7"/>
</dbReference>
<feature type="domain" description="Cadherin" evidence="12">
    <location>
        <begin position="487"/>
        <end position="608"/>
    </location>
</feature>
<dbReference type="InterPro" id="IPR020894">
    <property type="entry name" value="Cadherin_CS"/>
</dbReference>
<evidence type="ECO:0000256" key="9">
    <source>
        <dbReference type="PROSITE-ProRule" id="PRU00043"/>
    </source>
</evidence>
<dbReference type="AlphaFoldDB" id="H3D6E7"/>
<dbReference type="STRING" id="99883.ENSTNIP00000016087"/>
<reference evidence="14" key="1">
    <citation type="journal article" date="2004" name="Nature">
        <title>Genome duplication in the teleost fish Tetraodon nigroviridis reveals the early vertebrate proto-karyotype.</title>
        <authorList>
            <person name="Jaillon O."/>
            <person name="Aury J.-M."/>
            <person name="Brunet F."/>
            <person name="Petit J.-L."/>
            <person name="Stange-Thomann N."/>
            <person name="Mauceli E."/>
            <person name="Bouneau L."/>
            <person name="Fischer C."/>
            <person name="Ozouf-Costaz C."/>
            <person name="Bernot A."/>
            <person name="Nicaud S."/>
            <person name="Jaffe D."/>
            <person name="Fisher S."/>
            <person name="Lutfalla G."/>
            <person name="Dossat C."/>
            <person name="Segurens B."/>
            <person name="Dasilva C."/>
            <person name="Salanoubat M."/>
            <person name="Levy M."/>
            <person name="Boudet N."/>
            <person name="Castellano S."/>
            <person name="Anthouard V."/>
            <person name="Jubin C."/>
            <person name="Castelli V."/>
            <person name="Katinka M."/>
            <person name="Vacherie B."/>
            <person name="Biemont C."/>
            <person name="Skalli Z."/>
            <person name="Cattolico L."/>
            <person name="Poulain J."/>
            <person name="De Berardinis V."/>
            <person name="Cruaud C."/>
            <person name="Duprat S."/>
            <person name="Brottier P."/>
            <person name="Coutanceau J.-P."/>
            <person name="Gouzy J."/>
            <person name="Parra G."/>
            <person name="Lardier G."/>
            <person name="Chapple C."/>
            <person name="McKernan K.J."/>
            <person name="McEwan P."/>
            <person name="Bosak S."/>
            <person name="Kellis M."/>
            <person name="Volff J.-N."/>
            <person name="Guigo R."/>
            <person name="Zody M.C."/>
            <person name="Mesirov J."/>
            <person name="Lindblad-Toh K."/>
            <person name="Birren B."/>
            <person name="Nusbaum C."/>
            <person name="Kahn D."/>
            <person name="Robinson-Rechavi M."/>
            <person name="Laudet V."/>
            <person name="Schachter V."/>
            <person name="Quetier F."/>
            <person name="Saurin W."/>
            <person name="Scarpelli C."/>
            <person name="Wincker P."/>
            <person name="Lander E.S."/>
            <person name="Weissenbach J."/>
            <person name="Roest Crollius H."/>
        </authorList>
    </citation>
    <scope>NUCLEOTIDE SEQUENCE [LARGE SCALE GENOMIC DNA]</scope>
</reference>
<evidence type="ECO:0000256" key="7">
    <source>
        <dbReference type="ARBA" id="ARBA00023136"/>
    </source>
</evidence>
<feature type="domain" description="Cadherin" evidence="12">
    <location>
        <begin position="66"/>
        <end position="159"/>
    </location>
</feature>
<dbReference type="FunFam" id="2.60.40.60:FF:000228">
    <property type="entry name" value="Cadherin 23"/>
    <property type="match status" value="1"/>
</dbReference>
<organism evidence="13 14">
    <name type="scientific">Tetraodon nigroviridis</name>
    <name type="common">Spotted green pufferfish</name>
    <name type="synonym">Chelonodon nigroviridis</name>
    <dbReference type="NCBI Taxonomy" id="99883"/>
    <lineage>
        <taxon>Eukaryota</taxon>
        <taxon>Metazoa</taxon>
        <taxon>Chordata</taxon>
        <taxon>Craniata</taxon>
        <taxon>Vertebrata</taxon>
        <taxon>Euteleostomi</taxon>
        <taxon>Actinopterygii</taxon>
        <taxon>Neopterygii</taxon>
        <taxon>Teleostei</taxon>
        <taxon>Neoteleostei</taxon>
        <taxon>Acanthomorphata</taxon>
        <taxon>Eupercaria</taxon>
        <taxon>Tetraodontiformes</taxon>
        <taxon>Tetradontoidea</taxon>
        <taxon>Tetraodontidae</taxon>
        <taxon>Tetraodon</taxon>
    </lineage>
</organism>
<dbReference type="PRINTS" id="PR00205">
    <property type="entry name" value="CADHERIN"/>
</dbReference>
<evidence type="ECO:0000259" key="12">
    <source>
        <dbReference type="PROSITE" id="PS50268"/>
    </source>
</evidence>
<dbReference type="Ensembl" id="ENSTNIT00000016298.1">
    <property type="protein sequence ID" value="ENSTNIP00000016087.1"/>
    <property type="gene ID" value="ENSTNIG00000013106.1"/>
</dbReference>
<dbReference type="FunFam" id="2.60.40.60:FF:000130">
    <property type="entry name" value="cadherin-23 isoform X1"/>
    <property type="match status" value="1"/>
</dbReference>
<sequence>FVQNPINREQVATFEIIVSVHDNASEVIDKSGSVPNARLTINVLDVNDNAPRFRPFGVSNFTEKLEGAQEGTTLLSVSAVDPDKGANGHVVYQLLHLPAGYVRLEDPSTGKIVANQTVDFEQVQWLNFTIQARDHGSPPRIAELPVLRIVDVNDNNPVFLQPSYQEPVFENVALGTTIVRVSATDADSGLFAAIEYSLVDGEGKFAIRPSTGEIYILSPLDRETKDHYTLTAVARDNPGGSPNNRRENSVQVLVTVLDVNDYRPRFTERTYNTSVFENEPSGTSVITVSATDLDEGENGAVLYRMLGPQSEAFTLDPNTGLVRSRRLLQSSERFNLTVVATDQGRPPLWGTADLIITVIDVNDNRPVFVRPANGTIIHITEEQPPGLPVYEVHATDADEGVNGEVRYGFLQTGASNRDWENFHIDAISGVITTTVKLDREKQALYSLIIVARDMGQPVPYETTQPLQVALLDIDDNEPVFLKPPRGSLPYQKLTVLEHSPPGTVVGNVTRAVDADEGANAVVYYFIAGGNSDGNFGLSLDGELKVYKDLDREEIPVYSIIIKASSNKSWTPPRAQRAARTSALDPGLDPSLLEVRIELEDINDQTPRFTKMEYTAGVASNAKVGSELIKVAAIDNDVGNNSVVQYHIVTIRYFQSQSNGSEDMGNIFTIGLRDGIIRTYDLFTAYSPGYFQLEILACDFAGHSTTTNVNIYILRDDQRVKIVFNEIPDLVRENQEEFVGLLSNITGAIVNMDDIQFHVDKKGRVSYAQTDMLIHVVNNQTNTILDVERVIQMIDENKEQLRNLFRKYNVVDVQPAISDKLPDDITTLQLVIIILAVLLCLAGICFVTMNWHYRRVHQRKLKAIVAGSTGNQGLMDILDMPNTNKYSFEGANPVWLDPFCRNLELANQADHEDDLPENLSEITDLWNSPARTHGTFGREPQAKPEDDRYLRAAIQEYDNIAKLGQIMREGPIKGSLLKVVLDDYLRLKKLFAARMVTASTSQGDGSSVTELIQSDLDDDEDERLGMGGGRGTLRFKHKLPVELKGPEGVHVVHGTGTLLTSDLNSLPEDDQRALGRSLEALNADGGLYSEHNARTESAKSTPMHRHKDGEVLSESPLEITEL</sequence>
<proteinExistence type="predicted"/>
<dbReference type="GO" id="GO:0009653">
    <property type="term" value="P:anatomical structure morphogenesis"/>
    <property type="evidence" value="ECO:0007669"/>
    <property type="project" value="UniProtKB-ARBA"/>
</dbReference>
<protein>
    <submittedName>
        <fullName evidence="13">Cadherin-related 23</fullName>
    </submittedName>
</protein>
<dbReference type="CDD" id="cd11304">
    <property type="entry name" value="Cadherin_repeat"/>
    <property type="match status" value="7"/>
</dbReference>
<feature type="domain" description="Cadherin" evidence="12">
    <location>
        <begin position="267"/>
        <end position="368"/>
    </location>
</feature>
<feature type="domain" description="Cadherin" evidence="12">
    <location>
        <begin position="2"/>
        <end position="53"/>
    </location>
</feature>
<dbReference type="FunFam" id="2.60.40.60:FF:000135">
    <property type="entry name" value="cadherin-23 isoform X1"/>
    <property type="match status" value="1"/>
</dbReference>
<accession>H3D6E7</accession>
<keyword evidence="3" id="KW-0732">Signal</keyword>
<name>H3D6E7_TETNG</name>
<evidence type="ECO:0000256" key="3">
    <source>
        <dbReference type="ARBA" id="ARBA00022729"/>
    </source>
</evidence>
<feature type="domain" description="Cadherin" evidence="12">
    <location>
        <begin position="609"/>
        <end position="729"/>
    </location>
</feature>